<evidence type="ECO:0000313" key="5">
    <source>
        <dbReference type="Proteomes" id="UP001597353"/>
    </source>
</evidence>
<keyword evidence="1" id="KW-0175">Coiled coil</keyword>
<dbReference type="Proteomes" id="UP001597353">
    <property type="component" value="Unassembled WGS sequence"/>
</dbReference>
<evidence type="ECO:0000259" key="3">
    <source>
        <dbReference type="Pfam" id="PF20155"/>
    </source>
</evidence>
<reference evidence="5" key="1">
    <citation type="journal article" date="2019" name="Int. J. Syst. Evol. Microbiol.">
        <title>The Global Catalogue of Microorganisms (GCM) 10K type strain sequencing project: providing services to taxonomists for standard genome sequencing and annotation.</title>
        <authorList>
            <consortium name="The Broad Institute Genomics Platform"/>
            <consortium name="The Broad Institute Genome Sequencing Center for Infectious Disease"/>
            <person name="Wu L."/>
            <person name="Ma J."/>
        </authorList>
    </citation>
    <scope>NUCLEOTIDE SEQUENCE [LARGE SCALE GENOMIC DNA]</scope>
    <source>
        <strain evidence="5">CGMCC 4.7242</strain>
    </source>
</reference>
<feature type="transmembrane region" description="Helical" evidence="2">
    <location>
        <begin position="269"/>
        <end position="291"/>
    </location>
</feature>
<name>A0ABW4S8L4_9RHOB</name>
<keyword evidence="2" id="KW-1133">Transmembrane helix</keyword>
<accession>A0ABW4S8L4</accession>
<dbReference type="InterPro" id="IPR013491">
    <property type="entry name" value="Tape_meas_N"/>
</dbReference>
<gene>
    <name evidence="4" type="ORF">ACFSGJ_16410</name>
</gene>
<organism evidence="4 5">
    <name type="scientific">Halodurantibacterium flavum</name>
    <dbReference type="NCBI Taxonomy" id="1382802"/>
    <lineage>
        <taxon>Bacteria</taxon>
        <taxon>Pseudomonadati</taxon>
        <taxon>Pseudomonadota</taxon>
        <taxon>Alphaproteobacteria</taxon>
        <taxon>Rhodobacterales</taxon>
        <taxon>Paracoccaceae</taxon>
        <taxon>Halodurantibacterium</taxon>
    </lineage>
</organism>
<feature type="transmembrane region" description="Helical" evidence="2">
    <location>
        <begin position="303"/>
        <end position="326"/>
    </location>
</feature>
<comment type="caution">
    <text evidence="4">The sequence shown here is derived from an EMBL/GenBank/DDBJ whole genome shotgun (WGS) entry which is preliminary data.</text>
</comment>
<protein>
    <submittedName>
        <fullName evidence="4">Tape measure protein</fullName>
    </submittedName>
</protein>
<keyword evidence="2" id="KW-0472">Membrane</keyword>
<keyword evidence="2" id="KW-0812">Transmembrane</keyword>
<proteinExistence type="predicted"/>
<dbReference type="NCBIfam" id="TIGR02675">
    <property type="entry name" value="tape_meas_nterm"/>
    <property type="match status" value="1"/>
</dbReference>
<dbReference type="RefSeq" id="WP_390264266.1">
    <property type="nucleotide sequence ID" value="NZ_JBHUGH010000013.1"/>
</dbReference>
<evidence type="ECO:0000313" key="4">
    <source>
        <dbReference type="EMBL" id="MFD1913798.1"/>
    </source>
</evidence>
<evidence type="ECO:0000256" key="1">
    <source>
        <dbReference type="SAM" id="Coils"/>
    </source>
</evidence>
<dbReference type="Pfam" id="PF20155">
    <property type="entry name" value="TMP_3"/>
    <property type="match status" value="1"/>
</dbReference>
<feature type="domain" description="Tape measure protein N-terminal" evidence="3">
    <location>
        <begin position="57"/>
        <end position="247"/>
    </location>
</feature>
<feature type="coiled-coil region" evidence="1">
    <location>
        <begin position="455"/>
        <end position="482"/>
    </location>
</feature>
<sequence>MAESYVGQMRAQLRLDSTQFTGGLRATQAQTAGFVRQMRGLATQLAGAFGLAFGGRAVMGMADSWSDMQARVGLAVGEMDRAPAVMARIADMARRTYSDLGQTAESFLANATSLRELGYSTRQQLDYTEALNNALVVSGARGQRAESVTNALSKAMALGKLSGDNLNTVIANGGRLSELLAAHLGVTTNELRRLGSEGKITSQVIYDALSGSLEQLREEAASMPATIGDAVVLIRNSMTILVGTFDQAVQGSATLAEGLILLADNLGRIVSYVVPLAAFMAGRWVAAFVAARAAAAGLTVGMYLLRAAIISTGIGLLVVAAGELIYQFSRLVHAAGGFGEAMELLGDVAREVWDRMVLRGKALVASLDAAWQTLKANFVSALSVMAERWADFTARIAPALRFIPGMQAAYQGLMASSREASGFADTERELRGLALASEAAADALNRAAARPMESIAALREVLARAREEVEDGSDAANRLNDALAALGDGSGGGSAATARDGVDQLKDSVTGLGERMEAVRNSMQNAFVNLVTGANTLRDVIGNLLNDFARMLANQAFMSLWGAAFGTALAPATSPRPMPRPSFAAGTSFAPGGWARVNEQGGEIMHLPRGTTVIPHDLSKRMIDRGPAGSISPVVNIDARGAQVGVAEQIDAVLQRRMPDISRSVRADVLMAQRRGRPA</sequence>
<dbReference type="EMBL" id="JBHUGH010000013">
    <property type="protein sequence ID" value="MFD1913798.1"/>
    <property type="molecule type" value="Genomic_DNA"/>
</dbReference>
<evidence type="ECO:0000256" key="2">
    <source>
        <dbReference type="SAM" id="Phobius"/>
    </source>
</evidence>
<keyword evidence="5" id="KW-1185">Reference proteome</keyword>